<protein>
    <submittedName>
        <fullName evidence="5">S-adenosyl-L-methionine-dependent methyltransferase</fullName>
    </submittedName>
</protein>
<dbReference type="GO" id="GO:0008276">
    <property type="term" value="F:protein methyltransferase activity"/>
    <property type="evidence" value="ECO:0007669"/>
    <property type="project" value="InterPro"/>
</dbReference>
<accession>A0A9P4JAR5</accession>
<evidence type="ECO:0000256" key="1">
    <source>
        <dbReference type="ARBA" id="ARBA00022603"/>
    </source>
</evidence>
<keyword evidence="1 5" id="KW-0489">Methyltransferase</keyword>
<keyword evidence="2" id="KW-0808">Transferase</keyword>
<dbReference type="InterPro" id="IPR025714">
    <property type="entry name" value="Methyltranfer_dom"/>
</dbReference>
<dbReference type="NCBIfam" id="TIGR00536">
    <property type="entry name" value="hemK_fam"/>
    <property type="match status" value="1"/>
</dbReference>
<comment type="caution">
    <text evidence="5">The sequence shown here is derived from an EMBL/GenBank/DDBJ whole genome shotgun (WGS) entry which is preliminary data.</text>
</comment>
<organism evidence="5 6">
    <name type="scientific">Myriangium duriaei CBS 260.36</name>
    <dbReference type="NCBI Taxonomy" id="1168546"/>
    <lineage>
        <taxon>Eukaryota</taxon>
        <taxon>Fungi</taxon>
        <taxon>Dikarya</taxon>
        <taxon>Ascomycota</taxon>
        <taxon>Pezizomycotina</taxon>
        <taxon>Dothideomycetes</taxon>
        <taxon>Dothideomycetidae</taxon>
        <taxon>Myriangiales</taxon>
        <taxon>Myriangiaceae</taxon>
        <taxon>Myriangium</taxon>
    </lineage>
</organism>
<sequence length="360" mass="39214">MPRLRPAVVCSLRQTSPLLKSLLIATRDLPSAKNELRWLTEHAQRRATTRFGDASQPRSWRQLLISYCQWRGRHVPLQYILGTEFFGDLEIKCRPGVLIPRQETASITTHLAHLISTSGYFRSLPTIRILDLCTGTGCIPLLLHHLLRSSGLEAHITGVDISPVAIGLAKQNLTANPVLGDGSTMEFVQADVLASPSNPGSTGIQSLEQALSRDAQFDVLVSNPPYISPRHFRRTTASSVRRFEPRSALVPSPESSVAVPGGQKADDVQADAFYPALLAHAARLGVEAVLFEVGDGEQAGRVAGMAETLRKEWGEGMMEIWRDEPGLPGGARDFLGGVRVMGRGNIRGVFVSRRGSASKE</sequence>
<keyword evidence="6" id="KW-1185">Reference proteome</keyword>
<dbReference type="Proteomes" id="UP000799439">
    <property type="component" value="Unassembled WGS sequence"/>
</dbReference>
<evidence type="ECO:0000313" key="5">
    <source>
        <dbReference type="EMBL" id="KAF2156235.1"/>
    </source>
</evidence>
<dbReference type="InterPro" id="IPR004556">
    <property type="entry name" value="HemK-like"/>
</dbReference>
<dbReference type="Pfam" id="PF13847">
    <property type="entry name" value="Methyltransf_31"/>
    <property type="match status" value="1"/>
</dbReference>
<dbReference type="InterPro" id="IPR050320">
    <property type="entry name" value="N5-glutamine_MTase"/>
</dbReference>
<dbReference type="InterPro" id="IPR029063">
    <property type="entry name" value="SAM-dependent_MTases_sf"/>
</dbReference>
<gene>
    <name evidence="5" type="ORF">K461DRAFT_265651</name>
</gene>
<dbReference type="PROSITE" id="PS00092">
    <property type="entry name" value="N6_MTASE"/>
    <property type="match status" value="1"/>
</dbReference>
<evidence type="ECO:0000313" key="6">
    <source>
        <dbReference type="Proteomes" id="UP000799439"/>
    </source>
</evidence>
<dbReference type="CDD" id="cd02440">
    <property type="entry name" value="AdoMet_MTases"/>
    <property type="match status" value="1"/>
</dbReference>
<dbReference type="GO" id="GO:0005739">
    <property type="term" value="C:mitochondrion"/>
    <property type="evidence" value="ECO:0007669"/>
    <property type="project" value="TreeGrafter"/>
</dbReference>
<dbReference type="PANTHER" id="PTHR18895">
    <property type="entry name" value="HEMK METHYLTRANSFERASE"/>
    <property type="match status" value="1"/>
</dbReference>
<dbReference type="GO" id="GO:0032259">
    <property type="term" value="P:methylation"/>
    <property type="evidence" value="ECO:0007669"/>
    <property type="project" value="UniProtKB-KW"/>
</dbReference>
<dbReference type="GO" id="GO:0003676">
    <property type="term" value="F:nucleic acid binding"/>
    <property type="evidence" value="ECO:0007669"/>
    <property type="project" value="InterPro"/>
</dbReference>
<feature type="domain" description="Methyltransferase" evidence="4">
    <location>
        <begin position="127"/>
        <end position="197"/>
    </location>
</feature>
<dbReference type="AlphaFoldDB" id="A0A9P4JAR5"/>
<evidence type="ECO:0000259" key="4">
    <source>
        <dbReference type="Pfam" id="PF13847"/>
    </source>
</evidence>
<dbReference type="EMBL" id="ML996082">
    <property type="protein sequence ID" value="KAF2156235.1"/>
    <property type="molecule type" value="Genomic_DNA"/>
</dbReference>
<dbReference type="SUPFAM" id="SSF53335">
    <property type="entry name" value="S-adenosyl-L-methionine-dependent methyltransferases"/>
    <property type="match status" value="1"/>
</dbReference>
<keyword evidence="3" id="KW-0949">S-adenosyl-L-methionine</keyword>
<dbReference type="Gene3D" id="3.40.50.150">
    <property type="entry name" value="Vaccinia Virus protein VP39"/>
    <property type="match status" value="1"/>
</dbReference>
<reference evidence="5" key="1">
    <citation type="journal article" date="2020" name="Stud. Mycol.">
        <title>101 Dothideomycetes genomes: a test case for predicting lifestyles and emergence of pathogens.</title>
        <authorList>
            <person name="Haridas S."/>
            <person name="Albert R."/>
            <person name="Binder M."/>
            <person name="Bloem J."/>
            <person name="Labutti K."/>
            <person name="Salamov A."/>
            <person name="Andreopoulos B."/>
            <person name="Baker S."/>
            <person name="Barry K."/>
            <person name="Bills G."/>
            <person name="Bluhm B."/>
            <person name="Cannon C."/>
            <person name="Castanera R."/>
            <person name="Culley D."/>
            <person name="Daum C."/>
            <person name="Ezra D."/>
            <person name="Gonzalez J."/>
            <person name="Henrissat B."/>
            <person name="Kuo A."/>
            <person name="Liang C."/>
            <person name="Lipzen A."/>
            <person name="Lutzoni F."/>
            <person name="Magnuson J."/>
            <person name="Mondo S."/>
            <person name="Nolan M."/>
            <person name="Ohm R."/>
            <person name="Pangilinan J."/>
            <person name="Park H.-J."/>
            <person name="Ramirez L."/>
            <person name="Alfaro M."/>
            <person name="Sun H."/>
            <person name="Tritt A."/>
            <person name="Yoshinaga Y."/>
            <person name="Zwiers L.-H."/>
            <person name="Turgeon B."/>
            <person name="Goodwin S."/>
            <person name="Spatafora J."/>
            <person name="Crous P."/>
            <person name="Grigoriev I."/>
        </authorList>
    </citation>
    <scope>NUCLEOTIDE SEQUENCE</scope>
    <source>
        <strain evidence="5">CBS 260.36</strain>
    </source>
</reference>
<evidence type="ECO:0000256" key="3">
    <source>
        <dbReference type="ARBA" id="ARBA00022691"/>
    </source>
</evidence>
<dbReference type="PANTHER" id="PTHR18895:SF74">
    <property type="entry name" value="MTRF1L RELEASE FACTOR GLUTAMINE METHYLTRANSFERASE"/>
    <property type="match status" value="1"/>
</dbReference>
<proteinExistence type="predicted"/>
<name>A0A9P4JAR5_9PEZI</name>
<dbReference type="InterPro" id="IPR002052">
    <property type="entry name" value="DNA_methylase_N6_adenine_CS"/>
</dbReference>
<dbReference type="OrthoDB" id="269872at2759"/>
<evidence type="ECO:0000256" key="2">
    <source>
        <dbReference type="ARBA" id="ARBA00022679"/>
    </source>
</evidence>